<dbReference type="GeneID" id="107264064"/>
<dbReference type="GO" id="GO:0004222">
    <property type="term" value="F:metalloendopeptidase activity"/>
    <property type="evidence" value="ECO:0007669"/>
    <property type="project" value="InterPro"/>
</dbReference>
<organism evidence="12 13">
    <name type="scientific">Cephus cinctus</name>
    <name type="common">Wheat stem sawfly</name>
    <dbReference type="NCBI Taxonomy" id="211228"/>
    <lineage>
        <taxon>Eukaryota</taxon>
        <taxon>Metazoa</taxon>
        <taxon>Ecdysozoa</taxon>
        <taxon>Arthropoda</taxon>
        <taxon>Hexapoda</taxon>
        <taxon>Insecta</taxon>
        <taxon>Pterygota</taxon>
        <taxon>Neoptera</taxon>
        <taxon>Endopterygota</taxon>
        <taxon>Hymenoptera</taxon>
        <taxon>Cephoidea</taxon>
        <taxon>Cephidae</taxon>
        <taxon>Cephus</taxon>
    </lineage>
</organism>
<dbReference type="CDD" id="cd06457">
    <property type="entry name" value="M3A_MIP"/>
    <property type="match status" value="1"/>
</dbReference>
<keyword evidence="8 10" id="KW-0482">Metalloprotease</keyword>
<evidence type="ECO:0000256" key="7">
    <source>
        <dbReference type="ARBA" id="ARBA00022946"/>
    </source>
</evidence>
<feature type="domain" description="Peptidase M3A/M3B catalytic" evidence="11">
    <location>
        <begin position="264"/>
        <end position="704"/>
    </location>
</feature>
<comment type="subcellular location">
    <subcellularLocation>
        <location evidence="1">Mitochondrion</location>
    </subcellularLocation>
</comment>
<accession>A0AAJ7FE76</accession>
<dbReference type="InterPro" id="IPR001567">
    <property type="entry name" value="Pept_M3A_M3B_dom"/>
</dbReference>
<dbReference type="Gene3D" id="1.10.1370.10">
    <property type="entry name" value="Neurolysin, domain 3"/>
    <property type="match status" value="1"/>
</dbReference>
<dbReference type="AlphaFoldDB" id="A0AAJ7FE76"/>
<evidence type="ECO:0000256" key="8">
    <source>
        <dbReference type="ARBA" id="ARBA00023049"/>
    </source>
</evidence>
<proteinExistence type="inferred from homology"/>
<gene>
    <name evidence="13" type="primary">LOC107264064</name>
</gene>
<dbReference type="InterPro" id="IPR033851">
    <property type="entry name" value="M3A_MIP"/>
</dbReference>
<name>A0AAJ7FE76_CEPCN</name>
<keyword evidence="3 10" id="KW-0645">Protease</keyword>
<protein>
    <submittedName>
        <fullName evidence="13">Mitochondrial intermediate peptidase isoform X1</fullName>
    </submittedName>
</protein>
<evidence type="ECO:0000256" key="5">
    <source>
        <dbReference type="ARBA" id="ARBA00022801"/>
    </source>
</evidence>
<dbReference type="GO" id="GO:0006627">
    <property type="term" value="P:protein processing involved in protein targeting to mitochondrion"/>
    <property type="evidence" value="ECO:0007669"/>
    <property type="project" value="TreeGrafter"/>
</dbReference>
<keyword evidence="7" id="KW-0809">Transit peptide</keyword>
<reference evidence="13" key="1">
    <citation type="submission" date="2025-08" db="UniProtKB">
        <authorList>
            <consortium name="RefSeq"/>
        </authorList>
    </citation>
    <scope>IDENTIFICATION</scope>
</reference>
<evidence type="ECO:0000313" key="13">
    <source>
        <dbReference type="RefSeq" id="XP_015587415.1"/>
    </source>
</evidence>
<keyword evidence="9" id="KW-0496">Mitochondrion</keyword>
<evidence type="ECO:0000259" key="11">
    <source>
        <dbReference type="Pfam" id="PF01432"/>
    </source>
</evidence>
<dbReference type="Gene3D" id="3.40.390.10">
    <property type="entry name" value="Collagenase (Catalytic Domain)"/>
    <property type="match status" value="1"/>
</dbReference>
<dbReference type="RefSeq" id="XP_015587415.1">
    <property type="nucleotide sequence ID" value="XM_015731929.2"/>
</dbReference>
<dbReference type="Proteomes" id="UP000694920">
    <property type="component" value="Unplaced"/>
</dbReference>
<dbReference type="GO" id="GO:0006518">
    <property type="term" value="P:peptide metabolic process"/>
    <property type="evidence" value="ECO:0007669"/>
    <property type="project" value="TreeGrafter"/>
</dbReference>
<sequence length="724" mass="82248">MRPRIRLCKIQTYLVNNYPGNNVWAMKKKMLRILTGAAIGQIERCRAVSTWTSLATAFNSKASEKYWLSRKETGLFGIPELENAEGFTALKRRALSHCDALIAEATSEDRKRKMVEIFDELSDTLCKVADMAEFVRIAHPEIEFANAAEDACIAISGVVEKLNTHRELYNALTRVVSKGDVQRTTDIDNHVAKLFIFDFEQCGIHLPEQQRQQVVELNDYILQVGQKFMAGAVNPRAVKSEILPKNIREHFAAEGGQILVHGLYTDSSNALAREAAYKIFLYPDGQQEHLLRELLNSRHELAEICGFPTYAHRAVKGSTVETPEVVYDFLNILNHELRDRAAVDFDVMQEMKNAENSSKQTLMAWDTAYFMAKAKKSWLNTSTAEFAPYFSLGTCMDGLSTLTQALYGVRLESEPVLPGEVWSKDVRKLAVIDENEGTLGYIYCDFYEREGKPNQDCHFTIRGGRQLPDGSYQSPIVVLMLSLPSPRWSSPCLLSPSSVDNLFHEMGHALHSMLGRTQYQHVTGTRCSTDFAEVPSVLMEYFASDPKVVATFAKHFQTQERIPEVMLHRLCASKSMFPASELQNQVFYSMLDQVYHSKRLERSSTEILSELQEKFYGLPYVENTAWQLRFSHLVGYGAKYYSYLISRAIASWIWQTYFQADPLCRSSGEKYRRECLAHGGGKPPSKLVSDFLNKEANATNFAKSLINEIDMKNDHVQTIKRMFN</sequence>
<evidence type="ECO:0000256" key="4">
    <source>
        <dbReference type="ARBA" id="ARBA00022723"/>
    </source>
</evidence>
<evidence type="ECO:0000256" key="2">
    <source>
        <dbReference type="ARBA" id="ARBA00006040"/>
    </source>
</evidence>
<dbReference type="PANTHER" id="PTHR11804:SF79">
    <property type="entry name" value="MITOCHONDRIAL INTERMEDIATE PEPTIDASE"/>
    <property type="match status" value="1"/>
</dbReference>
<dbReference type="FunFam" id="3.40.390.10:FF:000013">
    <property type="entry name" value="Mitochondrial intermediate peptidase"/>
    <property type="match status" value="1"/>
</dbReference>
<evidence type="ECO:0000313" key="12">
    <source>
        <dbReference type="Proteomes" id="UP000694920"/>
    </source>
</evidence>
<evidence type="ECO:0000256" key="9">
    <source>
        <dbReference type="ARBA" id="ARBA00023128"/>
    </source>
</evidence>
<keyword evidence="12" id="KW-1185">Reference proteome</keyword>
<dbReference type="SUPFAM" id="SSF55486">
    <property type="entry name" value="Metalloproteases ('zincins'), catalytic domain"/>
    <property type="match status" value="1"/>
</dbReference>
<comment type="cofactor">
    <cofactor evidence="10">
        <name>Zn(2+)</name>
        <dbReference type="ChEBI" id="CHEBI:29105"/>
    </cofactor>
    <text evidence="10">Binds 1 zinc ion.</text>
</comment>
<dbReference type="GO" id="GO:0046872">
    <property type="term" value="F:metal ion binding"/>
    <property type="evidence" value="ECO:0007669"/>
    <property type="project" value="UniProtKB-UniRule"/>
</dbReference>
<keyword evidence="4 10" id="KW-0479">Metal-binding</keyword>
<dbReference type="InterPro" id="IPR045090">
    <property type="entry name" value="Pept_M3A_M3B"/>
</dbReference>
<dbReference type="GO" id="GO:0005739">
    <property type="term" value="C:mitochondrion"/>
    <property type="evidence" value="ECO:0007669"/>
    <property type="project" value="UniProtKB-SubCell"/>
</dbReference>
<dbReference type="Pfam" id="PF01432">
    <property type="entry name" value="Peptidase_M3"/>
    <property type="match status" value="1"/>
</dbReference>
<keyword evidence="5 10" id="KW-0378">Hydrolase</keyword>
<dbReference type="PANTHER" id="PTHR11804">
    <property type="entry name" value="PROTEASE M3 THIMET OLIGOPEPTIDASE-RELATED"/>
    <property type="match status" value="1"/>
</dbReference>
<evidence type="ECO:0000256" key="1">
    <source>
        <dbReference type="ARBA" id="ARBA00004173"/>
    </source>
</evidence>
<dbReference type="KEGG" id="ccin:107264064"/>
<evidence type="ECO:0000256" key="3">
    <source>
        <dbReference type="ARBA" id="ARBA00022670"/>
    </source>
</evidence>
<evidence type="ECO:0000256" key="6">
    <source>
        <dbReference type="ARBA" id="ARBA00022833"/>
    </source>
</evidence>
<dbReference type="InterPro" id="IPR024079">
    <property type="entry name" value="MetalloPept_cat_dom_sf"/>
</dbReference>
<evidence type="ECO:0000256" key="10">
    <source>
        <dbReference type="RuleBase" id="RU003435"/>
    </source>
</evidence>
<dbReference type="InterPro" id="IPR024077">
    <property type="entry name" value="Neurolysin/TOP_dom2"/>
</dbReference>
<keyword evidence="6 10" id="KW-0862">Zinc</keyword>
<comment type="similarity">
    <text evidence="2 10">Belongs to the peptidase M3 family.</text>
</comment>